<dbReference type="SUPFAM" id="SSF55729">
    <property type="entry name" value="Acyl-CoA N-acyltransferases (Nat)"/>
    <property type="match status" value="1"/>
</dbReference>
<protein>
    <submittedName>
        <fullName evidence="2">RimJ/RimL family protein N-acetyltransferase</fullName>
    </submittedName>
</protein>
<dbReference type="InterPro" id="IPR000182">
    <property type="entry name" value="GNAT_dom"/>
</dbReference>
<reference evidence="2 3" key="1">
    <citation type="submission" date="2018-04" db="EMBL/GenBank/DDBJ databases">
        <title>Genomic Encyclopedia of Archaeal and Bacterial Type Strains, Phase II (KMG-II): from individual species to whole genera.</title>
        <authorList>
            <person name="Goeker M."/>
        </authorList>
    </citation>
    <scope>NUCLEOTIDE SEQUENCE [LARGE SCALE GENOMIC DNA]</scope>
    <source>
        <strain evidence="2 3">DSM 29955</strain>
    </source>
</reference>
<evidence type="ECO:0000313" key="3">
    <source>
        <dbReference type="Proteomes" id="UP000244523"/>
    </source>
</evidence>
<dbReference type="GO" id="GO:0016747">
    <property type="term" value="F:acyltransferase activity, transferring groups other than amino-acyl groups"/>
    <property type="evidence" value="ECO:0007669"/>
    <property type="project" value="InterPro"/>
</dbReference>
<comment type="caution">
    <text evidence="2">The sequence shown here is derived from an EMBL/GenBank/DDBJ whole genome shotgun (WGS) entry which is preliminary data.</text>
</comment>
<dbReference type="RefSeq" id="WP_108384457.1">
    <property type="nucleotide sequence ID" value="NZ_QBUD01000001.1"/>
</dbReference>
<dbReference type="Gene3D" id="3.40.630.30">
    <property type="match status" value="1"/>
</dbReference>
<dbReference type="OrthoDB" id="6293260at2"/>
<dbReference type="AlphaFoldDB" id="A0A2T6KQ92"/>
<feature type="domain" description="N-acetyltransferase" evidence="1">
    <location>
        <begin position="9"/>
        <end position="146"/>
    </location>
</feature>
<evidence type="ECO:0000313" key="2">
    <source>
        <dbReference type="EMBL" id="PUB18726.1"/>
    </source>
</evidence>
<keyword evidence="2" id="KW-0808">Transferase</keyword>
<name>A0A2T6KQ92_9RHOB</name>
<dbReference type="Pfam" id="PF13302">
    <property type="entry name" value="Acetyltransf_3"/>
    <property type="match status" value="1"/>
</dbReference>
<proteinExistence type="predicted"/>
<gene>
    <name evidence="2" type="ORF">C8N45_101312</name>
</gene>
<sequence>MTYLAESERLFLRPASPTDWPVFRNYALSERAELSMGVDTETAAWQGFAHLIGHYVIRGFAPLAIVLREGGDRAIGMAGPYFPAGWPEPELGWQIWDGQFEGKGYAYEAVLTARRWSAEAFGWKCMVSYIKEGNERSVLLAERLGCIRDEAAERRADDSPVWRHPE</sequence>
<dbReference type="InterPro" id="IPR016181">
    <property type="entry name" value="Acyl_CoA_acyltransferase"/>
</dbReference>
<evidence type="ECO:0000259" key="1">
    <source>
        <dbReference type="Pfam" id="PF13302"/>
    </source>
</evidence>
<dbReference type="EMBL" id="QBUD01000001">
    <property type="protein sequence ID" value="PUB18726.1"/>
    <property type="molecule type" value="Genomic_DNA"/>
</dbReference>
<organism evidence="2 3">
    <name type="scientific">Yoonia sediminilitoris</name>
    <dbReference type="NCBI Taxonomy" id="1286148"/>
    <lineage>
        <taxon>Bacteria</taxon>
        <taxon>Pseudomonadati</taxon>
        <taxon>Pseudomonadota</taxon>
        <taxon>Alphaproteobacteria</taxon>
        <taxon>Rhodobacterales</taxon>
        <taxon>Paracoccaceae</taxon>
        <taxon>Yoonia</taxon>
    </lineage>
</organism>
<accession>A0A2T6KQ92</accession>
<dbReference type="Proteomes" id="UP000244523">
    <property type="component" value="Unassembled WGS sequence"/>
</dbReference>
<keyword evidence="3" id="KW-1185">Reference proteome</keyword>